<dbReference type="EMBL" id="LBWE01000003">
    <property type="protein sequence ID" value="KKR02064.1"/>
    <property type="molecule type" value="Genomic_DNA"/>
</dbReference>
<comment type="caution">
    <text evidence="2">The sequence shown here is derived from an EMBL/GenBank/DDBJ whole genome shotgun (WGS) entry which is preliminary data.</text>
</comment>
<name>A0A837HRD1_9BACT</name>
<protein>
    <submittedName>
        <fullName evidence="2">Uncharacterized protein</fullName>
    </submittedName>
</protein>
<proteinExistence type="predicted"/>
<evidence type="ECO:0000256" key="1">
    <source>
        <dbReference type="SAM" id="MobiDB-lite"/>
    </source>
</evidence>
<organism evidence="2 3">
    <name type="scientific">Candidatus Nomurabacteria bacterium GW2011_GWD2_39_12</name>
    <dbReference type="NCBI Taxonomy" id="1618759"/>
    <lineage>
        <taxon>Bacteria</taxon>
        <taxon>Candidatus Nomuraibacteriota</taxon>
    </lineage>
</organism>
<feature type="region of interest" description="Disordered" evidence="1">
    <location>
        <begin position="134"/>
        <end position="155"/>
    </location>
</feature>
<evidence type="ECO:0000313" key="3">
    <source>
        <dbReference type="Proteomes" id="UP000033998"/>
    </source>
</evidence>
<dbReference type="Proteomes" id="UP000033998">
    <property type="component" value="Unassembled WGS sequence"/>
</dbReference>
<accession>A0A837HRD1</accession>
<dbReference type="AlphaFoldDB" id="A0A837HRD1"/>
<gene>
    <name evidence="2" type="ORF">UT27_C0003G0021</name>
</gene>
<sequence>MTDKLQKIIKEEVAKLPKDAQDAINAFDWAKAVEEIGSKHLLDESEVNDFQVETLLVLVGLIDPQFYPVNIENHVGTTKDSATKMADEAYEKVFTPISNTIEENIKKNLKNKKPNATQTLNFILSGGDYSTFVAPSPSQGEGRGEVHPTPPSLADIQANMNKTSLKDKLVI</sequence>
<reference evidence="2 3" key="1">
    <citation type="journal article" date="2015" name="Nature">
        <title>rRNA introns, odd ribosomes, and small enigmatic genomes across a large radiation of phyla.</title>
        <authorList>
            <person name="Brown C.T."/>
            <person name="Hug L.A."/>
            <person name="Thomas B.C."/>
            <person name="Sharon I."/>
            <person name="Castelle C.J."/>
            <person name="Singh A."/>
            <person name="Wilkins M.J."/>
            <person name="Williams K.H."/>
            <person name="Banfield J.F."/>
        </authorList>
    </citation>
    <scope>NUCLEOTIDE SEQUENCE [LARGE SCALE GENOMIC DNA]</scope>
</reference>
<evidence type="ECO:0000313" key="2">
    <source>
        <dbReference type="EMBL" id="KKR02064.1"/>
    </source>
</evidence>